<evidence type="ECO:0000313" key="1">
    <source>
        <dbReference type="EMBL" id="MPN64757.1"/>
    </source>
</evidence>
<name>A0A645JN40_9ZZZZ</name>
<dbReference type="EMBL" id="VSSQ01146083">
    <property type="protein sequence ID" value="MPN64757.1"/>
    <property type="molecule type" value="Genomic_DNA"/>
</dbReference>
<accession>A0A645JN40</accession>
<organism evidence="1">
    <name type="scientific">bioreactor metagenome</name>
    <dbReference type="NCBI Taxonomy" id="1076179"/>
    <lineage>
        <taxon>unclassified sequences</taxon>
        <taxon>metagenomes</taxon>
        <taxon>ecological metagenomes</taxon>
    </lineage>
</organism>
<proteinExistence type="predicted"/>
<gene>
    <name evidence="1" type="ORF">SDC9_212534</name>
</gene>
<protein>
    <submittedName>
        <fullName evidence="1">Uncharacterized protein</fullName>
    </submittedName>
</protein>
<sequence>MQADYRYFSDKKAYDKNSKWYIPAKIPFFKNFMAGIIEKKMKSSIMSMVDQEKSEKADGVFRNKL</sequence>
<dbReference type="AlphaFoldDB" id="A0A645JN40"/>
<reference evidence="1" key="1">
    <citation type="submission" date="2019-08" db="EMBL/GenBank/DDBJ databases">
        <authorList>
            <person name="Kucharzyk K."/>
            <person name="Murdoch R.W."/>
            <person name="Higgins S."/>
            <person name="Loffler F."/>
        </authorList>
    </citation>
    <scope>NUCLEOTIDE SEQUENCE</scope>
</reference>
<comment type="caution">
    <text evidence="1">The sequence shown here is derived from an EMBL/GenBank/DDBJ whole genome shotgun (WGS) entry which is preliminary data.</text>
</comment>